<keyword evidence="1" id="KW-1133">Transmembrane helix</keyword>
<feature type="transmembrane region" description="Helical" evidence="1">
    <location>
        <begin position="268"/>
        <end position="292"/>
    </location>
</feature>
<keyword evidence="4" id="KW-1185">Reference proteome</keyword>
<protein>
    <recommendedName>
        <fullName evidence="5">Neurotransmitter-gated ion-channel ligand binding domain protein</fullName>
    </recommendedName>
</protein>
<accession>A0A0D8XV03</accession>
<dbReference type="SUPFAM" id="SSF90112">
    <property type="entry name" value="Neurotransmitter-gated ion-channel transmembrane pore"/>
    <property type="match status" value="1"/>
</dbReference>
<organism evidence="3 4">
    <name type="scientific">Dictyocaulus viviparus</name>
    <name type="common">Bovine lungworm</name>
    <dbReference type="NCBI Taxonomy" id="29172"/>
    <lineage>
        <taxon>Eukaryota</taxon>
        <taxon>Metazoa</taxon>
        <taxon>Ecdysozoa</taxon>
        <taxon>Nematoda</taxon>
        <taxon>Chromadorea</taxon>
        <taxon>Rhabditida</taxon>
        <taxon>Rhabditina</taxon>
        <taxon>Rhabditomorpha</taxon>
        <taxon>Strongyloidea</taxon>
        <taxon>Metastrongylidae</taxon>
        <taxon>Dictyocaulus</taxon>
    </lineage>
</organism>
<feature type="transmembrane region" description="Helical" evidence="1">
    <location>
        <begin position="207"/>
        <end position="226"/>
    </location>
</feature>
<dbReference type="EMBL" id="KN716268">
    <property type="protein sequence ID" value="KJH48443.1"/>
    <property type="molecule type" value="Genomic_DNA"/>
</dbReference>
<evidence type="ECO:0000313" key="3">
    <source>
        <dbReference type="EMBL" id="KJH48443.1"/>
    </source>
</evidence>
<evidence type="ECO:0000313" key="4">
    <source>
        <dbReference type="Proteomes" id="UP000053766"/>
    </source>
</evidence>
<feature type="chain" id="PRO_5002336120" description="Neurotransmitter-gated ion-channel ligand binding domain protein" evidence="2">
    <location>
        <begin position="17"/>
        <end position="411"/>
    </location>
</feature>
<keyword evidence="1" id="KW-0472">Membrane</keyword>
<proteinExistence type="predicted"/>
<dbReference type="AlphaFoldDB" id="A0A0D8XV03"/>
<keyword evidence="2" id="KW-0732">Signal</keyword>
<evidence type="ECO:0000256" key="1">
    <source>
        <dbReference type="SAM" id="Phobius"/>
    </source>
</evidence>
<feature type="transmembrane region" description="Helical" evidence="1">
    <location>
        <begin position="233"/>
        <end position="256"/>
    </location>
</feature>
<name>A0A0D8XV03_DICVI</name>
<dbReference type="InterPro" id="IPR036719">
    <property type="entry name" value="Neuro-gated_channel_TM_sf"/>
</dbReference>
<evidence type="ECO:0000256" key="2">
    <source>
        <dbReference type="SAM" id="SignalP"/>
    </source>
</evidence>
<reference evidence="3" key="1">
    <citation type="submission" date="2013-11" db="EMBL/GenBank/DDBJ databases">
        <title>Draft genome of the bovine lungworm Dictyocaulus viviparus.</title>
        <authorList>
            <person name="Mitreva M."/>
        </authorList>
    </citation>
    <scope>NUCLEOTIDE SEQUENCE [LARGE SCALE GENOMIC DNA]</scope>
    <source>
        <strain evidence="3">HannoverDv2000</strain>
    </source>
</reference>
<dbReference type="STRING" id="29172.A0A0D8XV03"/>
<dbReference type="GO" id="GO:0006811">
    <property type="term" value="P:monoatomic ion transport"/>
    <property type="evidence" value="ECO:0007669"/>
    <property type="project" value="InterPro"/>
</dbReference>
<dbReference type="InterPro" id="IPR038050">
    <property type="entry name" value="Neuro_actylchol_rec"/>
</dbReference>
<dbReference type="Proteomes" id="UP000053766">
    <property type="component" value="Unassembled WGS sequence"/>
</dbReference>
<evidence type="ECO:0008006" key="5">
    <source>
        <dbReference type="Google" id="ProtNLM"/>
    </source>
</evidence>
<dbReference type="GO" id="GO:0016020">
    <property type="term" value="C:membrane"/>
    <property type="evidence" value="ECO:0007669"/>
    <property type="project" value="InterPro"/>
</dbReference>
<dbReference type="Gene3D" id="1.20.58.390">
    <property type="entry name" value="Neurotransmitter-gated ion-channel transmembrane domain"/>
    <property type="match status" value="1"/>
</dbReference>
<sequence length="411" mass="46786">MLMVIFCMNLIHVGLTTIRKASLPATISIEMKIEYISNFDFIKQTFDMIVEVEADIVRSFNTAEKLHLIHGEAATNRFYDIQFDAIRIDPIEFVTFTSNRMNTTGIKKKEKLTVACSFSHYIPFDRSTCMVRMIARDQSSDELLLTWKSPPKLYSASVTTPFLNVNEVTSPTCVHKIGLPSSSSTSTAVSHSCLAVRIEFNRPFSLVFYRFYLPSTLILFLSWLTFYVNRDDLVSRILIVSFSISFQLLICSFFLYSVSIPVSSVTPADVWCTLVAVQTALVIFFIFLSMIVEAEVKKCRELSIGSKNIRDESRSRHERRIIRKSTYTKENNHTISPQGKSACSYSTVVESSFRRKADAMSLRSARLDIVARFTCPIIVSFVAHDDVAVCRMPKAKDDEYVESLTTKITFY</sequence>
<gene>
    <name evidence="3" type="ORF">DICVIV_05488</name>
</gene>
<keyword evidence="1" id="KW-0812">Transmembrane</keyword>
<feature type="signal peptide" evidence="2">
    <location>
        <begin position="1"/>
        <end position="16"/>
    </location>
</feature>
<dbReference type="OrthoDB" id="5872806at2759"/>